<dbReference type="Gene3D" id="3.30.420.10">
    <property type="entry name" value="Ribonuclease H-like superfamily/Ribonuclease H"/>
    <property type="match status" value="1"/>
</dbReference>
<dbReference type="InterPro" id="IPR036397">
    <property type="entry name" value="RNaseH_sf"/>
</dbReference>
<keyword evidence="2" id="KW-1185">Reference proteome</keyword>
<evidence type="ECO:0000313" key="1">
    <source>
        <dbReference type="EMBL" id="GBN98235.1"/>
    </source>
</evidence>
<dbReference type="OrthoDB" id="3943628at2759"/>
<dbReference type="EMBL" id="BGPR01027611">
    <property type="protein sequence ID" value="GBN98235.1"/>
    <property type="molecule type" value="Genomic_DNA"/>
</dbReference>
<comment type="caution">
    <text evidence="1">The sequence shown here is derived from an EMBL/GenBank/DDBJ whole genome shotgun (WGS) entry which is preliminary data.</text>
</comment>
<name>A0A4Y2TGI9_ARAVE</name>
<dbReference type="Proteomes" id="UP000499080">
    <property type="component" value="Unassembled WGS sequence"/>
</dbReference>
<dbReference type="GO" id="GO:0003676">
    <property type="term" value="F:nucleic acid binding"/>
    <property type="evidence" value="ECO:0007669"/>
    <property type="project" value="InterPro"/>
</dbReference>
<sequence>MSSRVHWKEDWRWSIVFSDDSNFYLGASDGRMLVKRRPGERLKTSCLQS</sequence>
<reference evidence="1 2" key="1">
    <citation type="journal article" date="2019" name="Sci. Rep.">
        <title>Orb-weaving spider Araneus ventricosus genome elucidates the spidroin gene catalogue.</title>
        <authorList>
            <person name="Kono N."/>
            <person name="Nakamura H."/>
            <person name="Ohtoshi R."/>
            <person name="Moran D.A.P."/>
            <person name="Shinohara A."/>
            <person name="Yoshida Y."/>
            <person name="Fujiwara M."/>
            <person name="Mori M."/>
            <person name="Tomita M."/>
            <person name="Arakawa K."/>
        </authorList>
    </citation>
    <scope>NUCLEOTIDE SEQUENCE [LARGE SCALE GENOMIC DNA]</scope>
</reference>
<organism evidence="1 2">
    <name type="scientific">Araneus ventricosus</name>
    <name type="common">Orbweaver spider</name>
    <name type="synonym">Epeira ventricosa</name>
    <dbReference type="NCBI Taxonomy" id="182803"/>
    <lineage>
        <taxon>Eukaryota</taxon>
        <taxon>Metazoa</taxon>
        <taxon>Ecdysozoa</taxon>
        <taxon>Arthropoda</taxon>
        <taxon>Chelicerata</taxon>
        <taxon>Arachnida</taxon>
        <taxon>Araneae</taxon>
        <taxon>Araneomorphae</taxon>
        <taxon>Entelegynae</taxon>
        <taxon>Araneoidea</taxon>
        <taxon>Araneidae</taxon>
        <taxon>Araneus</taxon>
    </lineage>
</organism>
<accession>A0A4Y2TGI9</accession>
<gene>
    <name evidence="1" type="ORF">AVEN_23856_1</name>
</gene>
<protein>
    <submittedName>
        <fullName evidence="1">Uncharacterized protein</fullName>
    </submittedName>
</protein>
<proteinExistence type="predicted"/>
<evidence type="ECO:0000313" key="2">
    <source>
        <dbReference type="Proteomes" id="UP000499080"/>
    </source>
</evidence>
<feature type="non-terminal residue" evidence="1">
    <location>
        <position position="49"/>
    </location>
</feature>
<dbReference type="AlphaFoldDB" id="A0A4Y2TGI9"/>